<dbReference type="InterPro" id="IPR002767">
    <property type="entry name" value="Thiamine_BP"/>
</dbReference>
<dbReference type="AlphaFoldDB" id="A0A7M1S242"/>
<gene>
    <name evidence="2" type="ORF">IMZ28_08300</name>
</gene>
<protein>
    <submittedName>
        <fullName evidence="2">Thiamine-binding protein</fullName>
    </submittedName>
</protein>
<name>A0A7M1S242_9BACT</name>
<feature type="domain" description="Thiamine-binding protein" evidence="1">
    <location>
        <begin position="5"/>
        <end position="75"/>
    </location>
</feature>
<dbReference type="InterPro" id="IPR029756">
    <property type="entry name" value="MTH1187/YkoF-like"/>
</dbReference>
<dbReference type="Pfam" id="PF01910">
    <property type="entry name" value="Thiamine_BP"/>
    <property type="match status" value="1"/>
</dbReference>
<sequence>MKISVDISMYPLKSEFEKPIAAFIEALAKERTVNIVCTELSTQIYGEYDTVMNLLNREIKAVFEKIPQSVFVIKLVGEDRKGCF</sequence>
<keyword evidence="3" id="KW-1185">Reference proteome</keyword>
<evidence type="ECO:0000259" key="1">
    <source>
        <dbReference type="Pfam" id="PF01910"/>
    </source>
</evidence>
<evidence type="ECO:0000313" key="3">
    <source>
        <dbReference type="Proteomes" id="UP000595074"/>
    </source>
</evidence>
<dbReference type="KEGG" id="sinu:IMZ28_08300"/>
<proteinExistence type="predicted"/>
<dbReference type="Gene3D" id="3.30.70.930">
    <property type="match status" value="1"/>
</dbReference>
<organism evidence="2 3">
    <name type="scientific">Sulfurovum indicum</name>
    <dbReference type="NCBI Taxonomy" id="2779528"/>
    <lineage>
        <taxon>Bacteria</taxon>
        <taxon>Pseudomonadati</taxon>
        <taxon>Campylobacterota</taxon>
        <taxon>Epsilonproteobacteria</taxon>
        <taxon>Campylobacterales</taxon>
        <taxon>Sulfurovaceae</taxon>
        <taxon>Sulfurovum</taxon>
    </lineage>
</organism>
<dbReference type="SUPFAM" id="SSF89957">
    <property type="entry name" value="MTH1187/YkoF-like"/>
    <property type="match status" value="1"/>
</dbReference>
<dbReference type="RefSeq" id="WP_197548111.1">
    <property type="nucleotide sequence ID" value="NZ_CP063164.1"/>
</dbReference>
<evidence type="ECO:0000313" key="2">
    <source>
        <dbReference type="EMBL" id="QOR61438.1"/>
    </source>
</evidence>
<dbReference type="EMBL" id="CP063164">
    <property type="protein sequence ID" value="QOR61438.1"/>
    <property type="molecule type" value="Genomic_DNA"/>
</dbReference>
<dbReference type="Proteomes" id="UP000595074">
    <property type="component" value="Chromosome"/>
</dbReference>
<reference evidence="2 3" key="1">
    <citation type="submission" date="2020-10" db="EMBL/GenBank/DDBJ databases">
        <title>The genome of sulfurovum sp.</title>
        <authorList>
            <person name="Xie S."/>
            <person name="Shao Z."/>
            <person name="Jiang L."/>
        </authorList>
    </citation>
    <scope>NUCLEOTIDE SEQUENCE [LARGE SCALE GENOMIC DNA]</scope>
    <source>
        <strain evidence="2 3">ST-419</strain>
    </source>
</reference>
<accession>A0A7M1S242</accession>